<keyword evidence="2" id="KW-0732">Signal</keyword>
<dbReference type="Proteomes" id="UP000231092">
    <property type="component" value="Unassembled WGS sequence"/>
</dbReference>
<dbReference type="CDD" id="cd13585">
    <property type="entry name" value="PBP2_TMBP_like"/>
    <property type="match status" value="1"/>
</dbReference>
<evidence type="ECO:0000256" key="2">
    <source>
        <dbReference type="SAM" id="SignalP"/>
    </source>
</evidence>
<feature type="signal peptide" evidence="2">
    <location>
        <begin position="1"/>
        <end position="21"/>
    </location>
</feature>
<comment type="caution">
    <text evidence="3">The sequence shown here is derived from an EMBL/GenBank/DDBJ whole genome shotgun (WGS) entry which is preliminary data.</text>
</comment>
<name>A0A2M8Z554_9FIRM</name>
<sequence>MGRKKLLALLLSTAVVCGSLAGCGASGTEKPEGTVAGSTESKAGESSKTDSAEAGKKVTIAVWNEPSKDEALNMYLQAEKATGIEVEVTVIPESDYSSKLNQMVSTGNDSVDIYVIWENDIANFAQVGGIIPLDDYLAKSTIKTDDFIDAVAKLSEGLGGTYGLPWCAATEILYYNQDMFDAAGIVYPTNDWSYADYKAAAEKLTQKAADGTTEVYGSALPNTQTWWAGIGGAGDQVFDPAKGQMVIGDGAVSFVSDVAQMVKNGTMPEPSSDTADLFAAGKAAMSWQGSWNIGTYGGGLAFNWDIASIPTDKLKYNTLHTGFYSINAKSKNQESAFKVIEYLMGEEGQAINSKASGNPSAIKSIAEKGAWKVESVTTIENWDAITDSLKAGVFGYTCLPSGVTNNAVSEFNSAVLGQKTPEDAVKNASNYAKETIGY</sequence>
<dbReference type="SUPFAM" id="SSF53850">
    <property type="entry name" value="Periplasmic binding protein-like II"/>
    <property type="match status" value="1"/>
</dbReference>
<dbReference type="InterPro" id="IPR006059">
    <property type="entry name" value="SBP"/>
</dbReference>
<dbReference type="RefSeq" id="WP_100305044.1">
    <property type="nucleotide sequence ID" value="NZ_PGET01000001.1"/>
</dbReference>
<evidence type="ECO:0000313" key="4">
    <source>
        <dbReference type="Proteomes" id="UP000231092"/>
    </source>
</evidence>
<accession>A0A2M8Z554</accession>
<proteinExistence type="predicted"/>
<dbReference type="OrthoDB" id="362670at2"/>
<keyword evidence="3" id="KW-0813">Transport</keyword>
<feature type="chain" id="PRO_5039641685" evidence="2">
    <location>
        <begin position="22"/>
        <end position="438"/>
    </location>
</feature>
<dbReference type="Gene3D" id="3.40.190.10">
    <property type="entry name" value="Periplasmic binding protein-like II"/>
    <property type="match status" value="1"/>
</dbReference>
<dbReference type="InterPro" id="IPR050490">
    <property type="entry name" value="Bact_solute-bd_prot1"/>
</dbReference>
<dbReference type="AlphaFoldDB" id="A0A2M8Z554"/>
<evidence type="ECO:0000313" key="3">
    <source>
        <dbReference type="EMBL" id="PJJ28559.1"/>
    </source>
</evidence>
<dbReference type="PANTHER" id="PTHR43649">
    <property type="entry name" value="ARABINOSE-BINDING PROTEIN-RELATED"/>
    <property type="match status" value="1"/>
</dbReference>
<reference evidence="3 4" key="1">
    <citation type="submission" date="2017-11" db="EMBL/GenBank/DDBJ databases">
        <title>Understudied soil microbes with underappreciated capabilities: Untangling the Clostridium saccharolyticum group.</title>
        <authorList>
            <person name="Leschine S."/>
        </authorList>
    </citation>
    <scope>NUCLEOTIDE SEQUENCE [LARGE SCALE GENOMIC DNA]</scope>
    <source>
        <strain evidence="3 4">18A</strain>
    </source>
</reference>
<organism evidence="3 4">
    <name type="scientific">[Clostridium] celerecrescens 18A</name>
    <dbReference type="NCBI Taxonomy" id="1286362"/>
    <lineage>
        <taxon>Bacteria</taxon>
        <taxon>Bacillati</taxon>
        <taxon>Bacillota</taxon>
        <taxon>Clostridia</taxon>
        <taxon>Lachnospirales</taxon>
        <taxon>Lachnospiraceae</taxon>
        <taxon>Lacrimispora</taxon>
    </lineage>
</organism>
<keyword evidence="3" id="KW-0762">Sugar transport</keyword>
<dbReference type="Pfam" id="PF13416">
    <property type="entry name" value="SBP_bac_8"/>
    <property type="match status" value="1"/>
</dbReference>
<protein>
    <submittedName>
        <fullName evidence="3">Multiple sugar transport system substrate-binding protein</fullName>
    </submittedName>
</protein>
<gene>
    <name evidence="3" type="ORF">H171_2067</name>
</gene>
<dbReference type="PANTHER" id="PTHR43649:SF12">
    <property type="entry name" value="DIACETYLCHITOBIOSE BINDING PROTEIN DASA"/>
    <property type="match status" value="1"/>
</dbReference>
<dbReference type="PROSITE" id="PS51257">
    <property type="entry name" value="PROKAR_LIPOPROTEIN"/>
    <property type="match status" value="1"/>
</dbReference>
<dbReference type="EMBL" id="PGET01000001">
    <property type="protein sequence ID" value="PJJ28559.1"/>
    <property type="molecule type" value="Genomic_DNA"/>
</dbReference>
<evidence type="ECO:0000256" key="1">
    <source>
        <dbReference type="SAM" id="MobiDB-lite"/>
    </source>
</evidence>
<feature type="region of interest" description="Disordered" evidence="1">
    <location>
        <begin position="25"/>
        <end position="50"/>
    </location>
</feature>